<dbReference type="PANTHER" id="PTHR31595">
    <property type="entry name" value="LONG-CHAIN-ALCOHOL O-FATTY-ACYLTRANSFERASE 3-RELATED"/>
    <property type="match status" value="1"/>
</dbReference>
<dbReference type="InterPro" id="IPR044851">
    <property type="entry name" value="Wax_synthase"/>
</dbReference>
<protein>
    <recommendedName>
        <fullName evidence="7">Wax synthase domain-containing protein</fullName>
    </recommendedName>
</protein>
<name>A0A8H3G469_9LECA</name>
<dbReference type="AlphaFoldDB" id="A0A8H3G469"/>
<sequence>MEIPPLKPWLKPLSSLILILLIRRLQFTIAQLLIILTPRTSLLRPASIPLQLSLGAFAFPHVQHLIVPPISIHYRVLAGGTVALQTILSISVSSLIRLDEHDVSALTPTPSLSGKLAALTSLMQNQRCIGTPQEIKWIPPFDEHRPGYIPSRSEALRSTGGRFVAGYVARQLMITLLWQRIHLGLFWCLYIASWLNGIYLFGDLLGLLSGDSVRDHPPAFGSLRYTSTVRGFWGKYWHQSNRYPFQGAGNYVCKDLLGLRGRVQRYVNILGVFALSGVFHVVTDRAEGIGWEESRAMRFFCAQAGGILVEDGVQELWRRWVRKRRGGAGDGGDGDVDVPVWAKAVGYVWTWTFLSVTAGWFAQPHEHLFLRKHGEPFGVVKRILSLLRLDAVSAYLPEV</sequence>
<keyword evidence="9" id="KW-1185">Reference proteome</keyword>
<keyword evidence="4" id="KW-0812">Transmembrane</keyword>
<proteinExistence type="inferred from homology"/>
<dbReference type="Pfam" id="PF13813">
    <property type="entry name" value="MBOAT_2"/>
    <property type="match status" value="1"/>
</dbReference>
<evidence type="ECO:0000256" key="1">
    <source>
        <dbReference type="ARBA" id="ARBA00004141"/>
    </source>
</evidence>
<evidence type="ECO:0000256" key="5">
    <source>
        <dbReference type="ARBA" id="ARBA00022989"/>
    </source>
</evidence>
<reference evidence="8" key="1">
    <citation type="submission" date="2021-03" db="EMBL/GenBank/DDBJ databases">
        <authorList>
            <person name="Tagirdzhanova G."/>
        </authorList>
    </citation>
    <scope>NUCLEOTIDE SEQUENCE</scope>
</reference>
<gene>
    <name evidence="8" type="ORF">HETSPECPRED_009237</name>
</gene>
<evidence type="ECO:0000313" key="8">
    <source>
        <dbReference type="EMBL" id="CAF9934469.1"/>
    </source>
</evidence>
<evidence type="ECO:0000313" key="9">
    <source>
        <dbReference type="Proteomes" id="UP000664521"/>
    </source>
</evidence>
<dbReference type="GO" id="GO:0008374">
    <property type="term" value="F:O-acyltransferase activity"/>
    <property type="evidence" value="ECO:0007669"/>
    <property type="project" value="InterPro"/>
</dbReference>
<evidence type="ECO:0000256" key="2">
    <source>
        <dbReference type="ARBA" id="ARBA00007282"/>
    </source>
</evidence>
<dbReference type="InterPro" id="IPR032805">
    <property type="entry name" value="Wax_synthase_dom"/>
</dbReference>
<accession>A0A8H3G469</accession>
<dbReference type="GO" id="GO:0016020">
    <property type="term" value="C:membrane"/>
    <property type="evidence" value="ECO:0007669"/>
    <property type="project" value="UniProtKB-SubCell"/>
</dbReference>
<evidence type="ECO:0000256" key="6">
    <source>
        <dbReference type="ARBA" id="ARBA00023136"/>
    </source>
</evidence>
<organism evidence="8 9">
    <name type="scientific">Heterodermia speciosa</name>
    <dbReference type="NCBI Taxonomy" id="116794"/>
    <lineage>
        <taxon>Eukaryota</taxon>
        <taxon>Fungi</taxon>
        <taxon>Dikarya</taxon>
        <taxon>Ascomycota</taxon>
        <taxon>Pezizomycotina</taxon>
        <taxon>Lecanoromycetes</taxon>
        <taxon>OSLEUM clade</taxon>
        <taxon>Lecanoromycetidae</taxon>
        <taxon>Caliciales</taxon>
        <taxon>Physciaceae</taxon>
        <taxon>Heterodermia</taxon>
    </lineage>
</organism>
<dbReference type="OrthoDB" id="1077582at2759"/>
<keyword evidence="6" id="KW-0472">Membrane</keyword>
<comment type="caution">
    <text evidence="8">The sequence shown here is derived from an EMBL/GenBank/DDBJ whole genome shotgun (WGS) entry which is preliminary data.</text>
</comment>
<dbReference type="GO" id="GO:0006629">
    <property type="term" value="P:lipid metabolic process"/>
    <property type="evidence" value="ECO:0007669"/>
    <property type="project" value="InterPro"/>
</dbReference>
<keyword evidence="3" id="KW-0808">Transferase</keyword>
<dbReference type="EMBL" id="CAJPDS010000075">
    <property type="protein sequence ID" value="CAF9934469.1"/>
    <property type="molecule type" value="Genomic_DNA"/>
</dbReference>
<dbReference type="PANTHER" id="PTHR31595:SF67">
    <property type="entry name" value="WAX SYNTHASE DOMAIN-CONTAINING PROTEIN"/>
    <property type="match status" value="1"/>
</dbReference>
<dbReference type="Proteomes" id="UP000664521">
    <property type="component" value="Unassembled WGS sequence"/>
</dbReference>
<evidence type="ECO:0000259" key="7">
    <source>
        <dbReference type="Pfam" id="PF13813"/>
    </source>
</evidence>
<comment type="subcellular location">
    <subcellularLocation>
        <location evidence="1">Membrane</location>
        <topology evidence="1">Multi-pass membrane protein</topology>
    </subcellularLocation>
</comment>
<feature type="domain" description="Wax synthase" evidence="7">
    <location>
        <begin position="217"/>
        <end position="301"/>
    </location>
</feature>
<evidence type="ECO:0000256" key="3">
    <source>
        <dbReference type="ARBA" id="ARBA00022679"/>
    </source>
</evidence>
<comment type="similarity">
    <text evidence="2">Belongs to the wax synthase family.</text>
</comment>
<keyword evidence="5" id="KW-1133">Transmembrane helix</keyword>
<evidence type="ECO:0000256" key="4">
    <source>
        <dbReference type="ARBA" id="ARBA00022692"/>
    </source>
</evidence>